<dbReference type="Pfam" id="PF02668">
    <property type="entry name" value="TauD"/>
    <property type="match status" value="1"/>
</dbReference>
<keyword evidence="1" id="KW-0560">Oxidoreductase</keyword>
<dbReference type="PANTHER" id="PTHR10696">
    <property type="entry name" value="GAMMA-BUTYROBETAINE HYDROXYLASE-RELATED"/>
    <property type="match status" value="1"/>
</dbReference>
<reference evidence="4" key="1">
    <citation type="submission" date="2021-01" db="EMBL/GenBank/DDBJ databases">
        <authorList>
            <person name="Corre E."/>
            <person name="Pelletier E."/>
            <person name="Niang G."/>
            <person name="Scheremetjew M."/>
            <person name="Finn R."/>
            <person name="Kale V."/>
            <person name="Holt S."/>
            <person name="Cochrane G."/>
            <person name="Meng A."/>
            <person name="Brown T."/>
            <person name="Cohen L."/>
        </authorList>
    </citation>
    <scope>NUCLEOTIDE SEQUENCE</scope>
    <source>
        <strain evidence="4">OF101</strain>
    </source>
</reference>
<protein>
    <recommendedName>
        <fullName evidence="3">TauD/TfdA-like domain-containing protein</fullName>
    </recommendedName>
</protein>
<dbReference type="PANTHER" id="PTHR10696:SF56">
    <property type="entry name" value="TAUD_TFDA-LIKE DOMAIN-CONTAINING PROTEIN"/>
    <property type="match status" value="1"/>
</dbReference>
<dbReference type="GO" id="GO:0016491">
    <property type="term" value="F:oxidoreductase activity"/>
    <property type="evidence" value="ECO:0007669"/>
    <property type="project" value="UniProtKB-KW"/>
</dbReference>
<keyword evidence="2" id="KW-0045">Antibiotic biosynthesis</keyword>
<dbReference type="GO" id="GO:0017000">
    <property type="term" value="P:antibiotic biosynthetic process"/>
    <property type="evidence" value="ECO:0007669"/>
    <property type="project" value="UniProtKB-KW"/>
</dbReference>
<dbReference type="AlphaFoldDB" id="A0A7S1QQG1"/>
<feature type="domain" description="TauD/TfdA-like" evidence="3">
    <location>
        <begin position="92"/>
        <end position="332"/>
    </location>
</feature>
<dbReference type="Gene3D" id="3.60.130.10">
    <property type="entry name" value="Clavaminate synthase-like"/>
    <property type="match status" value="1"/>
</dbReference>
<evidence type="ECO:0000313" key="4">
    <source>
        <dbReference type="EMBL" id="CAD9145383.1"/>
    </source>
</evidence>
<evidence type="ECO:0000259" key="3">
    <source>
        <dbReference type="Pfam" id="PF02668"/>
    </source>
</evidence>
<organism evidence="4">
    <name type="scientific">Alexandrium catenella</name>
    <name type="common">Red tide dinoflagellate</name>
    <name type="synonym">Gonyaulax catenella</name>
    <dbReference type="NCBI Taxonomy" id="2925"/>
    <lineage>
        <taxon>Eukaryota</taxon>
        <taxon>Sar</taxon>
        <taxon>Alveolata</taxon>
        <taxon>Dinophyceae</taxon>
        <taxon>Gonyaulacales</taxon>
        <taxon>Pyrocystaceae</taxon>
        <taxon>Alexandrium</taxon>
    </lineage>
</organism>
<dbReference type="InterPro" id="IPR050411">
    <property type="entry name" value="AlphaKG_dependent_hydroxylases"/>
</dbReference>
<evidence type="ECO:0000256" key="1">
    <source>
        <dbReference type="ARBA" id="ARBA00023002"/>
    </source>
</evidence>
<gene>
    <name evidence="4" type="ORF">ACAT0790_LOCUS29056</name>
</gene>
<dbReference type="SUPFAM" id="SSF51197">
    <property type="entry name" value="Clavaminate synthase-like"/>
    <property type="match status" value="1"/>
</dbReference>
<proteinExistence type="predicted"/>
<dbReference type="InterPro" id="IPR042098">
    <property type="entry name" value="TauD-like_sf"/>
</dbReference>
<sequence>MSACSSAPSPFFSSGMACLMSLVGRSVPRGLRWAPEVAAPCLRPFARLQHAHFGSLSGTKAAVPLAHVVPRDGSRHDVKLLPSSPELLRLPVKSIARMSPGEEERLAYMLDEHGAVVLQPQEAEAGEDDGTAVYDTLDRLFGSCVPHDAMNARGVVVINPAKPTSINTADTAREHLPHTDDAYTENPAMFCTLQCRTAAPSGGGETVLISGVELLAALSNQELKNLMRPGMVSMGRRPAADASWLKVSNIPMFWVDQNSGWLQLRWRCQDGCVQDVHGEVARAYAQMDEVARGEVHQLVVALAPGEVLVVDNRAVAHGRRPYEAGEARVMWRKNYQGDSEFCRRLRSGLCAAYSSMFDGVSSMFELPYQVPEP</sequence>
<dbReference type="EMBL" id="HBGE01048169">
    <property type="protein sequence ID" value="CAD9145383.1"/>
    <property type="molecule type" value="Transcribed_RNA"/>
</dbReference>
<evidence type="ECO:0000256" key="2">
    <source>
        <dbReference type="ARBA" id="ARBA00023194"/>
    </source>
</evidence>
<name>A0A7S1QQG1_ALECA</name>
<dbReference type="InterPro" id="IPR003819">
    <property type="entry name" value="TauD/TfdA-like"/>
</dbReference>
<accession>A0A7S1QQG1</accession>